<dbReference type="PIRSF" id="PIRSF006421">
    <property type="entry name" value="UCP006421"/>
    <property type="match status" value="1"/>
</dbReference>
<keyword evidence="3" id="KW-1185">Reference proteome</keyword>
<dbReference type="Gene3D" id="3.10.520.10">
    <property type="entry name" value="ApbE-like domains"/>
    <property type="match status" value="1"/>
</dbReference>
<dbReference type="OrthoDB" id="50299at2157"/>
<dbReference type="NCBIfam" id="NF003324">
    <property type="entry name" value="PRK04334.1-4"/>
    <property type="match status" value="1"/>
</dbReference>
<dbReference type="HAMAP" id="MF_01079">
    <property type="entry name" value="UPF0280"/>
    <property type="match status" value="1"/>
</dbReference>
<proteinExistence type="inferred from homology"/>
<comment type="similarity">
    <text evidence="1">Belongs to the UPF0280 family.</text>
</comment>
<evidence type="ECO:0000313" key="3">
    <source>
        <dbReference type="Proteomes" id="UP000029859"/>
    </source>
</evidence>
<dbReference type="AlphaFoldDB" id="A0A099T3Q7"/>
<dbReference type="InterPro" id="IPR037456">
    <property type="entry name" value="MA1715-like"/>
</dbReference>
<organism evidence="2 3">
    <name type="scientific">Methanococcoides methylutens</name>
    <dbReference type="NCBI Taxonomy" id="2226"/>
    <lineage>
        <taxon>Archaea</taxon>
        <taxon>Methanobacteriati</taxon>
        <taxon>Methanobacteriota</taxon>
        <taxon>Stenosarchaea group</taxon>
        <taxon>Methanomicrobia</taxon>
        <taxon>Methanosarcinales</taxon>
        <taxon>Methanosarcinaceae</taxon>
        <taxon>Methanococcoides</taxon>
    </lineage>
</organism>
<dbReference type="SUPFAM" id="SSF143631">
    <property type="entry name" value="ApbE-like"/>
    <property type="match status" value="1"/>
</dbReference>
<dbReference type="InterPro" id="IPR003374">
    <property type="entry name" value="ApbE-like_sf"/>
</dbReference>
<evidence type="ECO:0000256" key="1">
    <source>
        <dbReference type="HAMAP-Rule" id="MF_01079"/>
    </source>
</evidence>
<dbReference type="Proteomes" id="UP000029859">
    <property type="component" value="Unassembled WGS sequence"/>
</dbReference>
<reference evidence="2 3" key="1">
    <citation type="submission" date="2014-09" db="EMBL/GenBank/DDBJ databases">
        <title>Draft genome sequence of an obligately methylotrophic methanogen, Methanococcoides methylutens, isolated from marine sediment.</title>
        <authorList>
            <person name="Guan Y."/>
            <person name="Ngugi D.K."/>
            <person name="Blom J."/>
            <person name="Ali S."/>
            <person name="Ferry J.G."/>
            <person name="Stingl U."/>
        </authorList>
    </citation>
    <scope>NUCLEOTIDE SEQUENCE [LARGE SCALE GENOMIC DNA]</scope>
    <source>
        <strain evidence="2 3">DSM 2657</strain>
    </source>
</reference>
<dbReference type="EMBL" id="JRHO01000010">
    <property type="protein sequence ID" value="KGK98866.1"/>
    <property type="molecule type" value="Genomic_DNA"/>
</dbReference>
<comment type="caution">
    <text evidence="2">The sequence shown here is derived from an EMBL/GenBank/DDBJ whole genome shotgun (WGS) entry which is preliminary data.</text>
</comment>
<gene>
    <name evidence="2" type="ORF">LI82_06130</name>
</gene>
<name>A0A099T3Q7_METMT</name>
<dbReference type="RefSeq" id="WP_048194072.1">
    <property type="nucleotide sequence ID" value="NZ_CAAGSM010000003.1"/>
</dbReference>
<sequence>MKEHFQLKETIVTIVGDDQSHIDAAKRAIALNRAELEGYILRDHYFKITLEPYECSEDAPEVVRRLVKAGNTMGIGPMSAVAGTISALAVEAMVDAGASYGIVDNGGDIAIVNDRQVIIGIYAGTSSIKDIGLVIEPSSKIRGICTSSGTVGPSISFGQADAAVIFSDDVSLADSAATALSNATDTGRDAVEQAFDVVKGIPGIGGALVVQGEYMGMWGNVPKISRADVRYECITKG</sequence>
<dbReference type="InterPro" id="IPR007183">
    <property type="entry name" value="UPF0280"/>
</dbReference>
<accession>A0A099T3Q7</accession>
<evidence type="ECO:0000313" key="2">
    <source>
        <dbReference type="EMBL" id="KGK98866.1"/>
    </source>
</evidence>
<protein>
    <recommendedName>
        <fullName evidence="1">UPF0280 protein LI82_06130</fullName>
    </recommendedName>
</protein>